<sequence>MNSCPAFFKEAAEERASANSSICKENRRIEFNMLDIKTNASAASYFLLLEFSEVRDLQIMHFFVFLTLYLATVTGNMLIIFAIVLDHHLHTPMYLFLMNLAVVDIGSVSATIPKSMLNAFLNTRSISYFGCVAQVFFLFFFLASDFVLLTIMAHDRYVAICNPLRYETIMNRISCMQMMVSAWISGLLYGIIHTGSTFAISFCSNIVDQFFCEIPQLLKLSCTDLYLVEIGVLVFSMSTVFGCFTFIILTYVKIFTAVLKIPTMQGRQKFFSTCLPHLMIVSMYICSGVLAYITSVANSPSDLRLVFGVMYSLVPPMMNPLIYSLRNKEIKVALRKMLNLKDSSKNPLSDHQ</sequence>
<dbReference type="Pfam" id="PF13853">
    <property type="entry name" value="7tm_4"/>
    <property type="match status" value="1"/>
</dbReference>
<evidence type="ECO:0000313" key="12">
    <source>
        <dbReference type="Proteomes" id="UP001652642"/>
    </source>
</evidence>
<organism evidence="12 13">
    <name type="scientific">Pogona vitticeps</name>
    <name type="common">central bearded dragon</name>
    <dbReference type="NCBI Taxonomy" id="103695"/>
    <lineage>
        <taxon>Eukaryota</taxon>
        <taxon>Metazoa</taxon>
        <taxon>Chordata</taxon>
        <taxon>Craniata</taxon>
        <taxon>Vertebrata</taxon>
        <taxon>Euteleostomi</taxon>
        <taxon>Lepidosauria</taxon>
        <taxon>Squamata</taxon>
        <taxon>Bifurcata</taxon>
        <taxon>Unidentata</taxon>
        <taxon>Episquamata</taxon>
        <taxon>Toxicofera</taxon>
        <taxon>Iguania</taxon>
        <taxon>Acrodonta</taxon>
        <taxon>Agamidae</taxon>
        <taxon>Amphibolurinae</taxon>
        <taxon>Pogona</taxon>
    </lineage>
</organism>
<keyword evidence="6" id="KW-0297">G-protein coupled receptor</keyword>
<reference evidence="13" key="1">
    <citation type="submission" date="2025-08" db="UniProtKB">
        <authorList>
            <consortium name="RefSeq"/>
        </authorList>
    </citation>
    <scope>IDENTIFICATION</scope>
</reference>
<proteinExistence type="predicted"/>
<keyword evidence="12" id="KW-1185">Reference proteome</keyword>
<accession>A0ABM5GQ29</accession>
<keyword evidence="9" id="KW-0807">Transducer</keyword>
<keyword evidence="8" id="KW-0675">Receptor</keyword>
<name>A0ABM5GQ29_9SAUR</name>
<evidence type="ECO:0000256" key="8">
    <source>
        <dbReference type="ARBA" id="ARBA00023170"/>
    </source>
</evidence>
<dbReference type="PRINTS" id="PR00245">
    <property type="entry name" value="OLFACTORYR"/>
</dbReference>
<dbReference type="Proteomes" id="UP001652642">
    <property type="component" value="Chromosome 6"/>
</dbReference>
<dbReference type="PANTHER" id="PTHR26452">
    <property type="entry name" value="OLFACTORY RECEPTOR"/>
    <property type="match status" value="1"/>
</dbReference>
<feature type="domain" description="G-protein coupled receptors family 1 profile" evidence="11">
    <location>
        <begin position="75"/>
        <end position="323"/>
    </location>
</feature>
<evidence type="ECO:0000256" key="9">
    <source>
        <dbReference type="ARBA" id="ARBA00023224"/>
    </source>
</evidence>
<dbReference type="PRINTS" id="PR00237">
    <property type="entry name" value="GPCRRHODOPSN"/>
</dbReference>
<dbReference type="CDD" id="cd15227">
    <property type="entry name" value="7tmA_OR14-like"/>
    <property type="match status" value="1"/>
</dbReference>
<dbReference type="GeneID" id="110070337"/>
<keyword evidence="2" id="KW-1003">Cell membrane</keyword>
<dbReference type="SUPFAM" id="SSF81321">
    <property type="entry name" value="Family A G protein-coupled receptor-like"/>
    <property type="match status" value="1"/>
</dbReference>
<keyword evidence="7 10" id="KW-0472">Membrane</keyword>
<dbReference type="InterPro" id="IPR000276">
    <property type="entry name" value="GPCR_Rhodpsn"/>
</dbReference>
<evidence type="ECO:0000256" key="7">
    <source>
        <dbReference type="ARBA" id="ARBA00023136"/>
    </source>
</evidence>
<feature type="transmembrane region" description="Helical" evidence="10">
    <location>
        <begin position="59"/>
        <end position="85"/>
    </location>
</feature>
<evidence type="ECO:0000256" key="6">
    <source>
        <dbReference type="ARBA" id="ARBA00023040"/>
    </source>
</evidence>
<dbReference type="InterPro" id="IPR000725">
    <property type="entry name" value="Olfact_rcpt"/>
</dbReference>
<feature type="transmembrane region" description="Helical" evidence="10">
    <location>
        <begin position="132"/>
        <end position="152"/>
    </location>
</feature>
<keyword evidence="5 10" id="KW-1133">Transmembrane helix</keyword>
<keyword evidence="3 10" id="KW-0812">Transmembrane</keyword>
<evidence type="ECO:0000256" key="1">
    <source>
        <dbReference type="ARBA" id="ARBA00004651"/>
    </source>
</evidence>
<dbReference type="InterPro" id="IPR050516">
    <property type="entry name" value="Olfactory_GPCR"/>
</dbReference>
<evidence type="ECO:0000256" key="5">
    <source>
        <dbReference type="ARBA" id="ARBA00022989"/>
    </source>
</evidence>
<feature type="transmembrane region" description="Helical" evidence="10">
    <location>
        <begin position="270"/>
        <end position="293"/>
    </location>
</feature>
<evidence type="ECO:0000256" key="10">
    <source>
        <dbReference type="SAM" id="Phobius"/>
    </source>
</evidence>
<evidence type="ECO:0000256" key="3">
    <source>
        <dbReference type="ARBA" id="ARBA00022692"/>
    </source>
</evidence>
<dbReference type="PROSITE" id="PS50262">
    <property type="entry name" value="G_PROTEIN_RECEP_F1_2"/>
    <property type="match status" value="1"/>
</dbReference>
<keyword evidence="4" id="KW-0716">Sensory transduction</keyword>
<dbReference type="InterPro" id="IPR017452">
    <property type="entry name" value="GPCR_Rhodpsn_7TM"/>
</dbReference>
<comment type="subcellular location">
    <subcellularLocation>
        <location evidence="1">Cell membrane</location>
        <topology evidence="1">Multi-pass membrane protein</topology>
    </subcellularLocation>
</comment>
<evidence type="ECO:0000256" key="2">
    <source>
        <dbReference type="ARBA" id="ARBA00022475"/>
    </source>
</evidence>
<gene>
    <name evidence="13" type="primary">LOC110070337</name>
</gene>
<keyword evidence="4" id="KW-0552">Olfaction</keyword>
<protein>
    <submittedName>
        <fullName evidence="13">Olfactory receptor 14A16-like</fullName>
    </submittedName>
</protein>
<evidence type="ECO:0000313" key="13">
    <source>
        <dbReference type="RefSeq" id="XP_072859735.1"/>
    </source>
</evidence>
<feature type="transmembrane region" description="Helical" evidence="10">
    <location>
        <begin position="173"/>
        <end position="192"/>
    </location>
</feature>
<feature type="transmembrane region" description="Helical" evidence="10">
    <location>
        <begin position="225"/>
        <end position="249"/>
    </location>
</feature>
<evidence type="ECO:0000259" key="11">
    <source>
        <dbReference type="PROSITE" id="PS50262"/>
    </source>
</evidence>
<dbReference type="Gene3D" id="1.20.1070.10">
    <property type="entry name" value="Rhodopsin 7-helix transmembrane proteins"/>
    <property type="match status" value="1"/>
</dbReference>
<dbReference type="RefSeq" id="XP_072859735.1">
    <property type="nucleotide sequence ID" value="XM_073003634.1"/>
</dbReference>
<evidence type="ECO:0000256" key="4">
    <source>
        <dbReference type="ARBA" id="ARBA00022725"/>
    </source>
</evidence>
<feature type="transmembrane region" description="Helical" evidence="10">
    <location>
        <begin position="305"/>
        <end position="325"/>
    </location>
</feature>